<organism evidence="1 2">
    <name type="scientific">Pseudomonas amygdali pv. mori str. 301020</name>
    <dbReference type="NCBI Taxonomy" id="629261"/>
    <lineage>
        <taxon>Bacteria</taxon>
        <taxon>Pseudomonadati</taxon>
        <taxon>Pseudomonadota</taxon>
        <taxon>Gammaproteobacteria</taxon>
        <taxon>Pseudomonadales</taxon>
        <taxon>Pseudomonadaceae</taxon>
        <taxon>Pseudomonas</taxon>
        <taxon>Pseudomonas amygdali</taxon>
    </lineage>
</organism>
<reference evidence="1 2" key="1">
    <citation type="journal article" date="2011" name="PLoS Pathog.">
        <title>Dynamic evolution of pathogenicity revealed by sequencing and comparative genomics of 19 Pseudomonas syringae isolates.</title>
        <authorList>
            <person name="Baltrus D.A."/>
            <person name="Nishimura M.T."/>
            <person name="Romanchuk A."/>
            <person name="Chang J.H."/>
            <person name="Mukhtar M.S."/>
            <person name="Cherkis K."/>
            <person name="Roach J."/>
            <person name="Grant S.R."/>
            <person name="Jones C.D."/>
            <person name="Dangl J.L."/>
        </authorList>
    </citation>
    <scope>NUCLEOTIDE SEQUENCE [LARGE SCALE GENOMIC DNA]</scope>
    <source>
        <strain evidence="1 2">301020</strain>
    </source>
</reference>
<dbReference type="Proteomes" id="UP000003465">
    <property type="component" value="Unassembled WGS sequence"/>
</dbReference>
<feature type="non-terminal residue" evidence="1">
    <location>
        <position position="1"/>
    </location>
</feature>
<name>A0A656GMH4_PSEA0</name>
<protein>
    <submittedName>
        <fullName evidence="1">Transcriptional regulator ArgR</fullName>
    </submittedName>
</protein>
<proteinExistence type="predicted"/>
<sequence length="36" mass="4078">LLRQYVSDVPMTAHRIGFLVWPGTKALTLNARLLIL</sequence>
<feature type="non-terminal residue" evidence="1">
    <location>
        <position position="36"/>
    </location>
</feature>
<dbReference type="EMBL" id="AEAG01003064">
    <property type="protein sequence ID" value="EGH26928.1"/>
    <property type="molecule type" value="Genomic_DNA"/>
</dbReference>
<gene>
    <name evidence="1" type="ORF">PSYMO_37791</name>
</gene>
<evidence type="ECO:0000313" key="2">
    <source>
        <dbReference type="Proteomes" id="UP000003465"/>
    </source>
</evidence>
<accession>A0A656GMH4</accession>
<evidence type="ECO:0000313" key="1">
    <source>
        <dbReference type="EMBL" id="EGH26928.1"/>
    </source>
</evidence>
<comment type="caution">
    <text evidence="1">The sequence shown here is derived from an EMBL/GenBank/DDBJ whole genome shotgun (WGS) entry which is preliminary data.</text>
</comment>
<dbReference type="AlphaFoldDB" id="A0A656GMH4"/>